<evidence type="ECO:0000313" key="2">
    <source>
        <dbReference type="EMBL" id="CAB9516310.1"/>
    </source>
</evidence>
<keyword evidence="2" id="KW-0418">Kinase</keyword>
<dbReference type="CDD" id="cd00130">
    <property type="entry name" value="PAS"/>
    <property type="match status" value="1"/>
</dbReference>
<accession>A0A9N8HL14</accession>
<dbReference type="PROSITE" id="PS50113">
    <property type="entry name" value="PAC"/>
    <property type="match status" value="1"/>
</dbReference>
<dbReference type="InterPro" id="IPR000014">
    <property type="entry name" value="PAS"/>
</dbReference>
<dbReference type="Pfam" id="PF13426">
    <property type="entry name" value="PAS_9"/>
    <property type="match status" value="1"/>
</dbReference>
<dbReference type="NCBIfam" id="TIGR00229">
    <property type="entry name" value="sensory_box"/>
    <property type="match status" value="1"/>
</dbReference>
<dbReference type="InterPro" id="IPR000700">
    <property type="entry name" value="PAS-assoc_C"/>
</dbReference>
<dbReference type="Gene3D" id="3.30.450.20">
    <property type="entry name" value="PAS domain"/>
    <property type="match status" value="1"/>
</dbReference>
<sequence length="229" mass="25442">MMSSIRIFRVSNGLQRRALSSVAARSSGDYTKQDVLNLLNQRSQERNDLAYSTAFGDDTAFSLSSMVEPSALMREQLRFSQDQLLHSTVQAQASLDTMALPKTLEDVVRQKSRAIVVTETEKPFRVVDVNECWEGLCGYSFREAHGKTLGSLLNGPATNQVAATGLIAHLLAGEEAGAVLVNYKKDGQEFCNRIRVGPIYDGDNKITHFVGVLEELPQQQQQQRLMNMM</sequence>
<gene>
    <name evidence="2" type="ORF">SEMRO_774_G200570.1</name>
</gene>
<dbReference type="GO" id="GO:0016301">
    <property type="term" value="F:kinase activity"/>
    <property type="evidence" value="ECO:0007669"/>
    <property type="project" value="UniProtKB-KW"/>
</dbReference>
<reference evidence="2" key="1">
    <citation type="submission" date="2020-06" db="EMBL/GenBank/DDBJ databases">
        <authorList>
            <consortium name="Plant Systems Biology data submission"/>
        </authorList>
    </citation>
    <scope>NUCLEOTIDE SEQUENCE</scope>
    <source>
        <strain evidence="2">D6</strain>
    </source>
</reference>
<organism evidence="2 3">
    <name type="scientific">Seminavis robusta</name>
    <dbReference type="NCBI Taxonomy" id="568900"/>
    <lineage>
        <taxon>Eukaryota</taxon>
        <taxon>Sar</taxon>
        <taxon>Stramenopiles</taxon>
        <taxon>Ochrophyta</taxon>
        <taxon>Bacillariophyta</taxon>
        <taxon>Bacillariophyceae</taxon>
        <taxon>Bacillariophycidae</taxon>
        <taxon>Naviculales</taxon>
        <taxon>Naviculaceae</taxon>
        <taxon>Seminavis</taxon>
    </lineage>
</organism>
<dbReference type="SUPFAM" id="SSF55785">
    <property type="entry name" value="PYP-like sensor domain (PAS domain)"/>
    <property type="match status" value="1"/>
</dbReference>
<dbReference type="AlphaFoldDB" id="A0A9N8HL14"/>
<dbReference type="InterPro" id="IPR035965">
    <property type="entry name" value="PAS-like_dom_sf"/>
</dbReference>
<dbReference type="EMBL" id="CAICTM010000773">
    <property type="protein sequence ID" value="CAB9516310.1"/>
    <property type="molecule type" value="Genomic_DNA"/>
</dbReference>
<dbReference type="OrthoDB" id="198984at2759"/>
<dbReference type="Proteomes" id="UP001153069">
    <property type="component" value="Unassembled WGS sequence"/>
</dbReference>
<keyword evidence="3" id="KW-1185">Reference proteome</keyword>
<name>A0A9N8HL14_9STRA</name>
<comment type="caution">
    <text evidence="2">The sequence shown here is derived from an EMBL/GenBank/DDBJ whole genome shotgun (WGS) entry which is preliminary data.</text>
</comment>
<keyword evidence="2" id="KW-0808">Transferase</keyword>
<proteinExistence type="predicted"/>
<evidence type="ECO:0000259" key="1">
    <source>
        <dbReference type="PROSITE" id="PS50113"/>
    </source>
</evidence>
<evidence type="ECO:0000313" key="3">
    <source>
        <dbReference type="Proteomes" id="UP001153069"/>
    </source>
</evidence>
<protein>
    <submittedName>
        <fullName evidence="2">PAS PAC sensor signal transduction histidine kinase</fullName>
    </submittedName>
</protein>
<feature type="domain" description="PAC" evidence="1">
    <location>
        <begin position="174"/>
        <end position="228"/>
    </location>
</feature>